<evidence type="ECO:0000259" key="12">
    <source>
        <dbReference type="Pfam" id="PF18291"/>
    </source>
</evidence>
<dbReference type="GO" id="GO:0006260">
    <property type="term" value="P:DNA replication"/>
    <property type="evidence" value="ECO:0007669"/>
    <property type="project" value="UniProtKB-KW"/>
</dbReference>
<dbReference type="InterPro" id="IPR000119">
    <property type="entry name" value="Hist_DNA-bd"/>
</dbReference>
<dbReference type="GO" id="GO:0005829">
    <property type="term" value="C:cytosol"/>
    <property type="evidence" value="ECO:0007669"/>
    <property type="project" value="TreeGrafter"/>
</dbReference>
<keyword evidence="6" id="KW-0426">Late protein</keyword>
<dbReference type="PANTHER" id="PTHR33175:SF13">
    <property type="entry name" value="HISTONE-LIKE PROTEIN"/>
    <property type="match status" value="1"/>
</dbReference>
<name>A0AAU9CTD1_9BACT</name>
<evidence type="ECO:0000256" key="11">
    <source>
        <dbReference type="SAM" id="MobiDB-lite"/>
    </source>
</evidence>
<dbReference type="PANTHER" id="PTHR33175">
    <property type="entry name" value="DNA-BINDING PROTEIN HU"/>
    <property type="match status" value="1"/>
</dbReference>
<evidence type="ECO:0000256" key="8">
    <source>
        <dbReference type="ARBA" id="ARBA00033120"/>
    </source>
</evidence>
<keyword evidence="7 13" id="KW-0238">DNA-binding</keyword>
<evidence type="ECO:0000256" key="10">
    <source>
        <dbReference type="ARBA" id="ARBA00046140"/>
    </source>
</evidence>
<dbReference type="GO" id="GO:0003677">
    <property type="term" value="F:DNA binding"/>
    <property type="evidence" value="ECO:0007669"/>
    <property type="project" value="UniProtKB-KW"/>
</dbReference>
<reference evidence="13 14" key="1">
    <citation type="submission" date="2021-12" db="EMBL/GenBank/DDBJ databases">
        <title>Genome sequencing of bacteria with rrn-lacking chromosome and rrn-plasmid.</title>
        <authorList>
            <person name="Anda M."/>
            <person name="Iwasaki W."/>
        </authorList>
    </citation>
    <scope>NUCLEOTIDE SEQUENCE [LARGE SCALE GENOMIC DNA]</scope>
    <source>
        <strain evidence="13 14">DSM 100852</strain>
    </source>
</reference>
<feature type="region of interest" description="Disordered" evidence="11">
    <location>
        <begin position="1"/>
        <end position="21"/>
    </location>
</feature>
<comment type="similarity">
    <text evidence="2">Belongs to the bacterial histone-like protein family.</text>
</comment>
<dbReference type="SUPFAM" id="SSF47729">
    <property type="entry name" value="IHF-like DNA-binding proteins"/>
    <property type="match status" value="1"/>
</dbReference>
<evidence type="ECO:0000256" key="4">
    <source>
        <dbReference type="ARBA" id="ARBA00016145"/>
    </source>
</evidence>
<sequence>MPVEFKSVERRNPQQNDAPPKYYAQIVQKERVKIKEMAADIADISTVSEVDIAAVLSALVKMVPKYLAKGRPVKLGDLGTFSLSLKAEGVDTEDKVTAHTISGNKVNFRAGQEVRNQLKLATYAKAKSEKEEEETV</sequence>
<comment type="function">
    <text evidence="10">DNA-binding protein that plays a critical role in nucleoid compaction, genome replication and DNA replication and transcription. Binds to both ssDNA and dsDNA with a binding site covering about 15 nucleotides. Displays DNA-supercoiling activity only when associated with the viral DNA topoisomerase 2.</text>
</comment>
<dbReference type="InterPro" id="IPR005902">
    <property type="entry name" value="HU_DNA-bd_put"/>
</dbReference>
<evidence type="ECO:0000256" key="7">
    <source>
        <dbReference type="ARBA" id="ARBA00023125"/>
    </source>
</evidence>
<keyword evidence="14" id="KW-1185">Reference proteome</keyword>
<evidence type="ECO:0000256" key="2">
    <source>
        <dbReference type="ARBA" id="ARBA00010529"/>
    </source>
</evidence>
<comment type="subcellular location">
    <subcellularLocation>
        <location evidence="1">Virion</location>
    </subcellularLocation>
</comment>
<evidence type="ECO:0000256" key="9">
    <source>
        <dbReference type="ARBA" id="ARBA00033227"/>
    </source>
</evidence>
<dbReference type="AlphaFoldDB" id="A0AAU9CTD1"/>
<protein>
    <recommendedName>
        <fullName evidence="4">Viral histone-like protein</fullName>
    </recommendedName>
    <alternativeName>
        <fullName evidence="9">DNA-binding protein pA104R</fullName>
    </alternativeName>
    <alternativeName>
        <fullName evidence="8">pA104R</fullName>
    </alternativeName>
</protein>
<dbReference type="InterPro" id="IPR041607">
    <property type="entry name" value="HU-HIG"/>
</dbReference>
<comment type="subunit">
    <text evidence="3">Homodimer.</text>
</comment>
<proteinExistence type="inferred from homology"/>
<dbReference type="Pfam" id="PF18291">
    <property type="entry name" value="HU-HIG"/>
    <property type="match status" value="1"/>
</dbReference>
<evidence type="ECO:0000256" key="3">
    <source>
        <dbReference type="ARBA" id="ARBA00011738"/>
    </source>
</evidence>
<dbReference type="Proteomes" id="UP001348817">
    <property type="component" value="Chromosome"/>
</dbReference>
<dbReference type="Gene3D" id="4.10.520.10">
    <property type="entry name" value="IHF-like DNA-binding proteins"/>
    <property type="match status" value="1"/>
</dbReference>
<evidence type="ECO:0000313" key="13">
    <source>
        <dbReference type="EMBL" id="BDD11343.1"/>
    </source>
</evidence>
<accession>A0AAU9CTD1</accession>
<gene>
    <name evidence="13" type="ORF">FUAX_37750</name>
</gene>
<organism evidence="13 14">
    <name type="scientific">Fulvitalea axinellae</name>
    <dbReference type="NCBI Taxonomy" id="1182444"/>
    <lineage>
        <taxon>Bacteria</taxon>
        <taxon>Pseudomonadati</taxon>
        <taxon>Bacteroidota</taxon>
        <taxon>Cytophagia</taxon>
        <taxon>Cytophagales</taxon>
        <taxon>Persicobacteraceae</taxon>
        <taxon>Fulvitalea</taxon>
    </lineage>
</organism>
<evidence type="ECO:0000256" key="5">
    <source>
        <dbReference type="ARBA" id="ARBA00022705"/>
    </source>
</evidence>
<evidence type="ECO:0000256" key="1">
    <source>
        <dbReference type="ARBA" id="ARBA00004328"/>
    </source>
</evidence>
<feature type="compositionally biased region" description="Basic and acidic residues" evidence="11">
    <location>
        <begin position="1"/>
        <end position="12"/>
    </location>
</feature>
<dbReference type="KEGG" id="fax:FUAX_37750"/>
<keyword evidence="5" id="KW-0235">DNA replication</keyword>
<evidence type="ECO:0000313" key="14">
    <source>
        <dbReference type="Proteomes" id="UP001348817"/>
    </source>
</evidence>
<dbReference type="GO" id="GO:0030527">
    <property type="term" value="F:structural constituent of chromatin"/>
    <property type="evidence" value="ECO:0007669"/>
    <property type="project" value="InterPro"/>
</dbReference>
<feature type="domain" description="HU" evidence="12">
    <location>
        <begin position="1"/>
        <end position="121"/>
    </location>
</feature>
<dbReference type="EMBL" id="AP025314">
    <property type="protein sequence ID" value="BDD11343.1"/>
    <property type="molecule type" value="Genomic_DNA"/>
</dbReference>
<dbReference type="InterPro" id="IPR010992">
    <property type="entry name" value="IHF-like_DNA-bd_dom_sf"/>
</dbReference>
<evidence type="ECO:0000256" key="6">
    <source>
        <dbReference type="ARBA" id="ARBA00022921"/>
    </source>
</evidence>
<dbReference type="NCBIfam" id="TIGR01201">
    <property type="entry name" value="HU_rel"/>
    <property type="match status" value="1"/>
</dbReference>
<dbReference type="RefSeq" id="WP_338392842.1">
    <property type="nucleotide sequence ID" value="NZ_AP025314.1"/>
</dbReference>